<keyword evidence="7" id="KW-1185">Reference proteome</keyword>
<comment type="caution">
    <text evidence="6">The sequence shown here is derived from an EMBL/GenBank/DDBJ whole genome shotgun (WGS) entry which is preliminary data.</text>
</comment>
<dbReference type="InterPro" id="IPR050301">
    <property type="entry name" value="NTE"/>
</dbReference>
<dbReference type="InterPro" id="IPR016035">
    <property type="entry name" value="Acyl_Trfase/lysoPLipase"/>
</dbReference>
<dbReference type="Pfam" id="PF01734">
    <property type="entry name" value="Patatin"/>
    <property type="match status" value="1"/>
</dbReference>
<sequence>MNTSTLTTNVNDVALIFEGGGMRASYTSAVVAELLNQGIFFDWVGGISAGSSCTGNYLSRDGVRARTSFVDLAADPQFGSWLTWVQGKGRFNAKYIYEETGAPGQALPYDFATYQANPTQFAIGAFDARSGATKYWGRDDISTMRDLMLRVRASSSLPLLMPPVELDGRTYVDGALGLTGGFALDAAKAAGYSKYFVVMTRPRDYVKPASRVPGFYRTTFRKYPAVIDAILKRPRRYNESRAELFDLERAGQAYLFCPEHLTVSNSETDVRKLARMYELGTEQARREVPAWREFLELPAA</sequence>
<keyword evidence="1 4" id="KW-0378">Hydrolase</keyword>
<name>A0A3P3VWH9_9MICO</name>
<proteinExistence type="predicted"/>
<evidence type="ECO:0000256" key="3">
    <source>
        <dbReference type="ARBA" id="ARBA00023098"/>
    </source>
</evidence>
<evidence type="ECO:0000259" key="5">
    <source>
        <dbReference type="PROSITE" id="PS51635"/>
    </source>
</evidence>
<dbReference type="InterPro" id="IPR002641">
    <property type="entry name" value="PNPLA_dom"/>
</dbReference>
<feature type="active site" description="Proton acceptor" evidence="4">
    <location>
        <position position="173"/>
    </location>
</feature>
<dbReference type="PANTHER" id="PTHR14226">
    <property type="entry name" value="NEUROPATHY TARGET ESTERASE/SWISS CHEESE D.MELANOGASTER"/>
    <property type="match status" value="1"/>
</dbReference>
<evidence type="ECO:0000256" key="4">
    <source>
        <dbReference type="PROSITE-ProRule" id="PRU01161"/>
    </source>
</evidence>
<organism evidence="6 7">
    <name type="scientific">Gulosibacter macacae</name>
    <dbReference type="NCBI Taxonomy" id="2488791"/>
    <lineage>
        <taxon>Bacteria</taxon>
        <taxon>Bacillati</taxon>
        <taxon>Actinomycetota</taxon>
        <taxon>Actinomycetes</taxon>
        <taxon>Micrococcales</taxon>
        <taxon>Microbacteriaceae</taxon>
        <taxon>Gulosibacter</taxon>
    </lineage>
</organism>
<keyword evidence="3 4" id="KW-0443">Lipid metabolism</keyword>
<feature type="short sequence motif" description="DGA/G" evidence="4">
    <location>
        <begin position="173"/>
        <end position="175"/>
    </location>
</feature>
<feature type="domain" description="PNPLA" evidence="5">
    <location>
        <begin position="15"/>
        <end position="188"/>
    </location>
</feature>
<dbReference type="PROSITE" id="PS51635">
    <property type="entry name" value="PNPLA"/>
    <property type="match status" value="1"/>
</dbReference>
<dbReference type="Pfam" id="PF19890">
    <property type="entry name" value="DUF6363"/>
    <property type="match status" value="1"/>
</dbReference>
<gene>
    <name evidence="6" type="ORF">EG850_11675</name>
</gene>
<accession>A0A3P3VWH9</accession>
<dbReference type="GO" id="GO:0016042">
    <property type="term" value="P:lipid catabolic process"/>
    <property type="evidence" value="ECO:0007669"/>
    <property type="project" value="UniProtKB-UniRule"/>
</dbReference>
<keyword evidence="2 4" id="KW-0442">Lipid degradation</keyword>
<dbReference type="InterPro" id="IPR037483">
    <property type="entry name" value="YjjU-like"/>
</dbReference>
<evidence type="ECO:0000313" key="6">
    <source>
        <dbReference type="EMBL" id="RRJ85809.1"/>
    </source>
</evidence>
<feature type="active site" description="Nucleophile" evidence="4">
    <location>
        <position position="48"/>
    </location>
</feature>
<dbReference type="SUPFAM" id="SSF52151">
    <property type="entry name" value="FabD/lysophospholipase-like"/>
    <property type="match status" value="1"/>
</dbReference>
<dbReference type="CDD" id="cd07208">
    <property type="entry name" value="Pat_hypo_Ecoli_yjju_like"/>
    <property type="match status" value="1"/>
</dbReference>
<comment type="caution">
    <text evidence="4">Lacks conserved residue(s) required for the propagation of feature annotation.</text>
</comment>
<evidence type="ECO:0000313" key="7">
    <source>
        <dbReference type="Proteomes" id="UP000274391"/>
    </source>
</evidence>
<dbReference type="PANTHER" id="PTHR14226:SF25">
    <property type="entry name" value="PHOSPHOESTERASE"/>
    <property type="match status" value="1"/>
</dbReference>
<protein>
    <submittedName>
        <fullName evidence="6">Patatin family protein</fullName>
    </submittedName>
</protein>
<evidence type="ECO:0000256" key="2">
    <source>
        <dbReference type="ARBA" id="ARBA00022963"/>
    </source>
</evidence>
<dbReference type="Proteomes" id="UP000274391">
    <property type="component" value="Unassembled WGS sequence"/>
</dbReference>
<dbReference type="RefSeq" id="WP_124973676.1">
    <property type="nucleotide sequence ID" value="NZ_RQVS01000017.1"/>
</dbReference>
<evidence type="ECO:0000256" key="1">
    <source>
        <dbReference type="ARBA" id="ARBA00022801"/>
    </source>
</evidence>
<reference evidence="6 7" key="1">
    <citation type="submission" date="2018-11" db="EMBL/GenBank/DDBJ databases">
        <title>YIM 102482-1 draft genome.</title>
        <authorList>
            <person name="Li G."/>
            <person name="Jiang Y."/>
        </authorList>
    </citation>
    <scope>NUCLEOTIDE SEQUENCE [LARGE SCALE GENOMIC DNA]</scope>
    <source>
        <strain evidence="6 7">YIM 102482-1</strain>
    </source>
</reference>
<dbReference type="EMBL" id="RQVS01000017">
    <property type="protein sequence ID" value="RRJ85809.1"/>
    <property type="molecule type" value="Genomic_DNA"/>
</dbReference>
<dbReference type="AlphaFoldDB" id="A0A3P3VWH9"/>
<dbReference type="InterPro" id="IPR045943">
    <property type="entry name" value="DUF6363"/>
</dbReference>
<dbReference type="GO" id="GO:0016787">
    <property type="term" value="F:hydrolase activity"/>
    <property type="evidence" value="ECO:0007669"/>
    <property type="project" value="UniProtKB-UniRule"/>
</dbReference>
<feature type="short sequence motif" description="GXSXG" evidence="4">
    <location>
        <begin position="46"/>
        <end position="50"/>
    </location>
</feature>
<dbReference type="Gene3D" id="3.40.1090.10">
    <property type="entry name" value="Cytosolic phospholipase A2 catalytic domain"/>
    <property type="match status" value="2"/>
</dbReference>
<dbReference type="OrthoDB" id="9802424at2"/>